<protein>
    <recommendedName>
        <fullName evidence="4">ParB/Sulfiredoxin domain-containing protein</fullName>
    </recommendedName>
</protein>
<dbReference type="AlphaFoldDB" id="A0A2N9YIK2"/>
<accession>A0A2N9YIK2</accession>
<evidence type="ECO:0000313" key="2">
    <source>
        <dbReference type="EMBL" id="AUI70320.1"/>
    </source>
</evidence>
<evidence type="ECO:0008006" key="4">
    <source>
        <dbReference type="Google" id="ProtNLM"/>
    </source>
</evidence>
<dbReference type="Proteomes" id="UP000234271">
    <property type="component" value="Chromosome"/>
</dbReference>
<evidence type="ECO:0000313" key="3">
    <source>
        <dbReference type="Proteomes" id="UP000234271"/>
    </source>
</evidence>
<sequence length="345" mass="37994">MSKLSPAIVLVKNIHCTLPRDTFSAADIEAGAHLILHIEGVINPLILRREGMEHYTIVEGHLEYYAALRSRELDLSRGETINAYIIEAETEETILQQISLFRKKSMTTPATSVNAERFAQATQHLAQLDKLAHLFTVEIQQLQTTLAMLAPPIATFPTPNPEITPLQAEIPVVSTTPEPIQPTTELIATTPPPKKPKTTRKTVQTLPVKTDSTPVTVEKTGKKSERTVKTTPAITPKSVEIPVVSEIIPTIPVKAEKTPKKPAKSTKASIALDPEEEAFLNKLNALPDKDLQIYLARLKIQGDMIDALLKARPFQTVADIQTIKSETTHKGMGKAQLNKLKAELK</sequence>
<organism evidence="2 3">
    <name type="scientific">Beggiatoa leptomitoformis</name>
    <dbReference type="NCBI Taxonomy" id="288004"/>
    <lineage>
        <taxon>Bacteria</taxon>
        <taxon>Pseudomonadati</taxon>
        <taxon>Pseudomonadota</taxon>
        <taxon>Gammaproteobacteria</taxon>
        <taxon>Thiotrichales</taxon>
        <taxon>Thiotrichaceae</taxon>
        <taxon>Beggiatoa</taxon>
    </lineage>
</organism>
<gene>
    <name evidence="2" type="ORF">BLE401_17525</name>
</gene>
<dbReference type="OrthoDB" id="9179253at2"/>
<reference evidence="3" key="1">
    <citation type="submission" date="2016-12" db="EMBL/GenBank/DDBJ databases">
        <title>Complete Genome Sequence of Beggiatoa leptomitiformis D-401.</title>
        <authorList>
            <person name="Fomenkov A."/>
            <person name="Vincze T."/>
            <person name="Grabovich M."/>
            <person name="Anton B.P."/>
            <person name="Dubinina G."/>
            <person name="Orlova M."/>
            <person name="Belousova E."/>
            <person name="Roberts R.J."/>
        </authorList>
    </citation>
    <scope>NUCLEOTIDE SEQUENCE [LARGE SCALE GENOMIC DNA]</scope>
    <source>
        <strain evidence="3">D-401</strain>
    </source>
</reference>
<dbReference type="RefSeq" id="WP_062150849.1">
    <property type="nucleotide sequence ID" value="NZ_CP012373.2"/>
</dbReference>
<dbReference type="EMBL" id="CP018889">
    <property type="protein sequence ID" value="AUI70320.1"/>
    <property type="molecule type" value="Genomic_DNA"/>
</dbReference>
<evidence type="ECO:0000256" key="1">
    <source>
        <dbReference type="SAM" id="MobiDB-lite"/>
    </source>
</evidence>
<feature type="region of interest" description="Disordered" evidence="1">
    <location>
        <begin position="183"/>
        <end position="204"/>
    </location>
</feature>
<name>A0A2N9YIK2_9GAMM</name>
<proteinExistence type="predicted"/>
<keyword evidence="3" id="KW-1185">Reference proteome</keyword>